<keyword evidence="5" id="KW-1185">Reference proteome</keyword>
<feature type="region of interest" description="Disordered" evidence="2">
    <location>
        <begin position="166"/>
        <end position="197"/>
    </location>
</feature>
<name>A0ABQ8ZXQ9_9ROSI</name>
<keyword evidence="1" id="KW-0378">Hydrolase</keyword>
<comment type="caution">
    <text evidence="4">The sequence shown here is derived from an EMBL/GenBank/DDBJ whole genome shotgun (WGS) entry which is preliminary data.</text>
</comment>
<feature type="compositionally biased region" description="Basic and acidic residues" evidence="2">
    <location>
        <begin position="171"/>
        <end position="197"/>
    </location>
</feature>
<evidence type="ECO:0000256" key="2">
    <source>
        <dbReference type="SAM" id="MobiDB-lite"/>
    </source>
</evidence>
<protein>
    <recommendedName>
        <fullName evidence="3">DEAD-box helicase OB fold domain-containing protein</fullName>
    </recommendedName>
</protein>
<dbReference type="InterPro" id="IPR011709">
    <property type="entry name" value="DEAD-box_helicase_OB_fold"/>
</dbReference>
<keyword evidence="1" id="KW-0067">ATP-binding</keyword>
<evidence type="ECO:0000313" key="5">
    <source>
        <dbReference type="Proteomes" id="UP001141253"/>
    </source>
</evidence>
<organism evidence="4 5">
    <name type="scientific">Salix suchowensis</name>
    <dbReference type="NCBI Taxonomy" id="1278906"/>
    <lineage>
        <taxon>Eukaryota</taxon>
        <taxon>Viridiplantae</taxon>
        <taxon>Streptophyta</taxon>
        <taxon>Embryophyta</taxon>
        <taxon>Tracheophyta</taxon>
        <taxon>Spermatophyta</taxon>
        <taxon>Magnoliopsida</taxon>
        <taxon>eudicotyledons</taxon>
        <taxon>Gunneridae</taxon>
        <taxon>Pentapetalae</taxon>
        <taxon>rosids</taxon>
        <taxon>fabids</taxon>
        <taxon>Malpighiales</taxon>
        <taxon>Salicaceae</taxon>
        <taxon>Saliceae</taxon>
        <taxon>Salix</taxon>
    </lineage>
</organism>
<gene>
    <name evidence="4" type="ORF">OIU77_014577</name>
</gene>
<dbReference type="EMBL" id="JAPFFI010000024">
    <property type="protein sequence ID" value="KAJ6313091.1"/>
    <property type="molecule type" value="Genomic_DNA"/>
</dbReference>
<keyword evidence="1" id="KW-0347">Helicase</keyword>
<accession>A0ABQ8ZXQ9</accession>
<reference evidence="4" key="1">
    <citation type="submission" date="2022-10" db="EMBL/GenBank/DDBJ databases">
        <authorList>
            <person name="Hyden B.L."/>
            <person name="Feng K."/>
            <person name="Yates T."/>
            <person name="Jawdy S."/>
            <person name="Smart L.B."/>
            <person name="Muchero W."/>
        </authorList>
    </citation>
    <scope>NUCLEOTIDE SEQUENCE</scope>
    <source>
        <tissue evidence="4">Shoot tip</tissue>
    </source>
</reference>
<proteinExistence type="predicted"/>
<evidence type="ECO:0000256" key="1">
    <source>
        <dbReference type="ARBA" id="ARBA00022806"/>
    </source>
</evidence>
<evidence type="ECO:0000259" key="3">
    <source>
        <dbReference type="Pfam" id="PF07717"/>
    </source>
</evidence>
<dbReference type="Pfam" id="PF07717">
    <property type="entry name" value="OB_NTP_bind"/>
    <property type="match status" value="1"/>
</dbReference>
<feature type="domain" description="DEAD-box helicase OB fold" evidence="3">
    <location>
        <begin position="73"/>
        <end position="154"/>
    </location>
</feature>
<keyword evidence="1" id="KW-0547">Nucleotide-binding</keyword>
<sequence>MLKRKRLIPEKTNEEIEGYESSDGGEERMDVDDYDHKLNTNELDHSPSLWNKSSLNVRTNERYKERQRGYKNLRKALCVGYANKLAERMVQHNGYRTIGFKPQLVQVHPSSTLKTDEDGMFPNYIVYHELIATSRPFMRNVCAVEMAWVSPILKKLEKLDIDKLSGGSGRSIREESEKKVTSLPKKEEAVAGVPDDRESRIQAARDRFLARKGKK</sequence>
<feature type="region of interest" description="Disordered" evidence="2">
    <location>
        <begin position="1"/>
        <end position="29"/>
    </location>
</feature>
<evidence type="ECO:0000313" key="4">
    <source>
        <dbReference type="EMBL" id="KAJ6313091.1"/>
    </source>
</evidence>
<dbReference type="Proteomes" id="UP001141253">
    <property type="component" value="Chromosome 10"/>
</dbReference>
<reference evidence="4" key="2">
    <citation type="journal article" date="2023" name="Int. J. Mol. Sci.">
        <title>De Novo Assembly and Annotation of 11 Diverse Shrub Willow (Salix) Genomes Reveals Novel Gene Organization in Sex-Linked Regions.</title>
        <authorList>
            <person name="Hyden B."/>
            <person name="Feng K."/>
            <person name="Yates T.B."/>
            <person name="Jawdy S."/>
            <person name="Cereghino C."/>
            <person name="Smart L.B."/>
            <person name="Muchero W."/>
        </authorList>
    </citation>
    <scope>NUCLEOTIDE SEQUENCE</scope>
    <source>
        <tissue evidence="4">Shoot tip</tissue>
    </source>
</reference>
<feature type="compositionally biased region" description="Acidic residues" evidence="2">
    <location>
        <begin position="15"/>
        <end position="29"/>
    </location>
</feature>